<dbReference type="InterPro" id="IPR046965">
    <property type="entry name" value="Cyclin_A/B-like"/>
</dbReference>
<proteinExistence type="inferred from homology"/>
<dbReference type="GO" id="GO:0016538">
    <property type="term" value="F:cyclin-dependent protein serine/threonine kinase regulator activity"/>
    <property type="evidence" value="ECO:0007669"/>
    <property type="project" value="InterPro"/>
</dbReference>
<keyword evidence="2 4" id="KW-0195">Cyclin</keyword>
<dbReference type="Pfam" id="PF00134">
    <property type="entry name" value="Cyclin_N"/>
    <property type="match status" value="1"/>
</dbReference>
<keyword evidence="3" id="KW-0131">Cell cycle</keyword>
<keyword evidence="1" id="KW-0132">Cell division</keyword>
<dbReference type="InterPro" id="IPR013763">
    <property type="entry name" value="Cyclin-like_dom"/>
</dbReference>
<dbReference type="InterPro" id="IPR004367">
    <property type="entry name" value="Cyclin_C-dom"/>
</dbReference>
<dbReference type="Pfam" id="PF02984">
    <property type="entry name" value="Cyclin_C"/>
    <property type="match status" value="1"/>
</dbReference>
<evidence type="ECO:0000259" key="5">
    <source>
        <dbReference type="SMART" id="SM00385"/>
    </source>
</evidence>
<organism evidence="7 8">
    <name type="scientific">Anaeramoeba flamelloides</name>
    <dbReference type="NCBI Taxonomy" id="1746091"/>
    <lineage>
        <taxon>Eukaryota</taxon>
        <taxon>Metamonada</taxon>
        <taxon>Anaeramoebidae</taxon>
        <taxon>Anaeramoeba</taxon>
    </lineage>
</organism>
<dbReference type="Gene3D" id="1.10.472.10">
    <property type="entry name" value="Cyclin-like"/>
    <property type="match status" value="2"/>
</dbReference>
<dbReference type="InterPro" id="IPR036915">
    <property type="entry name" value="Cyclin-like_sf"/>
</dbReference>
<dbReference type="SMART" id="SM00385">
    <property type="entry name" value="CYCLIN"/>
    <property type="match status" value="2"/>
</dbReference>
<dbReference type="SUPFAM" id="SSF47954">
    <property type="entry name" value="Cyclin-like"/>
    <property type="match status" value="2"/>
</dbReference>
<evidence type="ECO:0000256" key="3">
    <source>
        <dbReference type="ARBA" id="ARBA00023306"/>
    </source>
</evidence>
<dbReference type="PROSITE" id="PS00292">
    <property type="entry name" value="CYCLINS"/>
    <property type="match status" value="1"/>
</dbReference>
<dbReference type="InterPro" id="IPR006671">
    <property type="entry name" value="Cyclin_N"/>
</dbReference>
<feature type="domain" description="Cyclin-like" evidence="5">
    <location>
        <begin position="164"/>
        <end position="248"/>
    </location>
</feature>
<dbReference type="AlphaFoldDB" id="A0AAV7YMS3"/>
<reference evidence="7" key="1">
    <citation type="submission" date="2022-08" db="EMBL/GenBank/DDBJ databases">
        <title>Novel sulphate-reducing endosymbionts in the free-living metamonad Anaeramoeba.</title>
        <authorList>
            <person name="Jerlstrom-Hultqvist J."/>
            <person name="Cepicka I."/>
            <person name="Gallot-Lavallee L."/>
            <person name="Salas-Leiva D."/>
            <person name="Curtis B.A."/>
            <person name="Zahonova K."/>
            <person name="Pipaliya S."/>
            <person name="Dacks J."/>
            <person name="Roger A.J."/>
        </authorList>
    </citation>
    <scope>NUCLEOTIDE SEQUENCE</scope>
    <source>
        <strain evidence="7">Busselton2</strain>
    </source>
</reference>
<evidence type="ECO:0000313" key="8">
    <source>
        <dbReference type="Proteomes" id="UP001146793"/>
    </source>
</evidence>
<protein>
    <submittedName>
        <fullName evidence="7">Cyclin-a2-4</fullName>
    </submittedName>
</protein>
<name>A0AAV7YMS3_9EUKA</name>
<dbReference type="GO" id="GO:0044772">
    <property type="term" value="P:mitotic cell cycle phase transition"/>
    <property type="evidence" value="ECO:0007669"/>
    <property type="project" value="InterPro"/>
</dbReference>
<dbReference type="PANTHER" id="PTHR10177">
    <property type="entry name" value="CYCLINS"/>
    <property type="match status" value="1"/>
</dbReference>
<feature type="domain" description="Cyclin-like" evidence="5">
    <location>
        <begin position="261"/>
        <end position="347"/>
    </location>
</feature>
<evidence type="ECO:0000259" key="6">
    <source>
        <dbReference type="SMART" id="SM01332"/>
    </source>
</evidence>
<accession>A0AAV7YMS3</accession>
<dbReference type="SMART" id="SM01332">
    <property type="entry name" value="Cyclin_C"/>
    <property type="match status" value="1"/>
</dbReference>
<dbReference type="PIRSF" id="PIRSF001771">
    <property type="entry name" value="Cyclin_A_B_D_E"/>
    <property type="match status" value="1"/>
</dbReference>
<dbReference type="GO" id="GO:0051301">
    <property type="term" value="P:cell division"/>
    <property type="evidence" value="ECO:0007669"/>
    <property type="project" value="UniProtKB-KW"/>
</dbReference>
<evidence type="ECO:0000313" key="7">
    <source>
        <dbReference type="EMBL" id="KAJ3430161.1"/>
    </source>
</evidence>
<dbReference type="Proteomes" id="UP001146793">
    <property type="component" value="Unassembled WGS sequence"/>
</dbReference>
<sequence>MTLACPPNCDPTSFDSYMKKTGEKLNFSRRRKREYLVQDSTNNTHSEQGNETLKLTSKKRKILQKKNQKYKLKFPDLKKKVSKTNTKDTKIYYDSIDYQFNENLPKGVDNLNKDYFGTLHYLNGYSSEIYENLRTREEKHLPSSDYMVACQRDINQEMREILIDWLCDFVMGIELRTDTLFLAINYMDRFLSVKEVRKKHLQLVGVTCLWIASKYEEIEPPSIEDFVFITKGSCSASQIRKCEIIVLTTLRFSLTVTTPKPLLRWYLRAAKATKKLVYLANYLCEVQLYKYHFLNYSPSKIAASAVAVAQLILQPHLKFEDIWSKNLQYYSRYSFHDLSPCCKQLLNLYKAAPKSKNRTVYRKYAKKKGLRVSAISLSENFKFD</sequence>
<dbReference type="EMBL" id="JANTQA010000051">
    <property type="protein sequence ID" value="KAJ3430161.1"/>
    <property type="molecule type" value="Genomic_DNA"/>
</dbReference>
<dbReference type="InterPro" id="IPR048258">
    <property type="entry name" value="Cyclins_cyclin-box"/>
</dbReference>
<evidence type="ECO:0000256" key="1">
    <source>
        <dbReference type="ARBA" id="ARBA00022618"/>
    </source>
</evidence>
<dbReference type="InterPro" id="IPR039361">
    <property type="entry name" value="Cyclin"/>
</dbReference>
<evidence type="ECO:0000256" key="4">
    <source>
        <dbReference type="RuleBase" id="RU000383"/>
    </source>
</evidence>
<dbReference type="FunFam" id="1.10.472.10:FF:000001">
    <property type="entry name" value="G2/mitotic-specific cyclin"/>
    <property type="match status" value="1"/>
</dbReference>
<feature type="domain" description="Cyclin C-terminal" evidence="6">
    <location>
        <begin position="257"/>
        <end position="378"/>
    </location>
</feature>
<gene>
    <name evidence="7" type="ORF">M0812_23163</name>
</gene>
<evidence type="ECO:0000256" key="2">
    <source>
        <dbReference type="ARBA" id="ARBA00023127"/>
    </source>
</evidence>
<comment type="similarity">
    <text evidence="4">Belongs to the cyclin family.</text>
</comment>
<comment type="caution">
    <text evidence="7">The sequence shown here is derived from an EMBL/GenBank/DDBJ whole genome shotgun (WGS) entry which is preliminary data.</text>
</comment>